<proteinExistence type="predicted"/>
<gene>
    <name evidence="5" type="ORF">EV675_3237</name>
</gene>
<keyword evidence="1" id="KW-0805">Transcription regulation</keyword>
<dbReference type="PANTHER" id="PTHR40661:SF3">
    <property type="entry name" value="FELS-1 PROPHAGE TRANSCRIPTIONAL REGULATOR"/>
    <property type="match status" value="1"/>
</dbReference>
<keyword evidence="6" id="KW-1185">Reference proteome</keyword>
<evidence type="ECO:0000256" key="1">
    <source>
        <dbReference type="ARBA" id="ARBA00023015"/>
    </source>
</evidence>
<name>A0A4Q7NCE9_9BURK</name>
<dbReference type="GO" id="GO:0003677">
    <property type="term" value="F:DNA binding"/>
    <property type="evidence" value="ECO:0007669"/>
    <property type="project" value="UniProtKB-KW"/>
</dbReference>
<keyword evidence="3" id="KW-0804">Transcription</keyword>
<keyword evidence="2" id="KW-0238">DNA-binding</keyword>
<organism evidence="5 6">
    <name type="scientific">Pigmentiphaga kullae</name>
    <dbReference type="NCBI Taxonomy" id="151784"/>
    <lineage>
        <taxon>Bacteria</taxon>
        <taxon>Pseudomonadati</taxon>
        <taxon>Pseudomonadota</taxon>
        <taxon>Betaproteobacteria</taxon>
        <taxon>Burkholderiales</taxon>
        <taxon>Alcaligenaceae</taxon>
        <taxon>Pigmentiphaga</taxon>
    </lineage>
</organism>
<dbReference type="InterPro" id="IPR039418">
    <property type="entry name" value="LexA-like"/>
</dbReference>
<dbReference type="CDD" id="cd06529">
    <property type="entry name" value="S24_LexA-like"/>
    <property type="match status" value="1"/>
</dbReference>
<protein>
    <submittedName>
        <fullName evidence="5">Phage repressor protein C with HTH and peptisase S24 domain</fullName>
    </submittedName>
</protein>
<comment type="caution">
    <text evidence="5">The sequence shown here is derived from an EMBL/GenBank/DDBJ whole genome shotgun (WGS) entry which is preliminary data.</text>
</comment>
<dbReference type="PANTHER" id="PTHR40661">
    <property type="match status" value="1"/>
</dbReference>
<reference evidence="5 6" key="1">
    <citation type="submission" date="2019-02" db="EMBL/GenBank/DDBJ databases">
        <title>Genomic Encyclopedia of Type Strains, Phase IV (KMG-IV): sequencing the most valuable type-strain genomes for metagenomic binning, comparative biology and taxonomic classification.</title>
        <authorList>
            <person name="Goeker M."/>
        </authorList>
    </citation>
    <scope>NUCLEOTIDE SEQUENCE [LARGE SCALE GENOMIC DNA]</scope>
    <source>
        <strain evidence="5 6">K24</strain>
    </source>
</reference>
<evidence type="ECO:0000313" key="6">
    <source>
        <dbReference type="Proteomes" id="UP000292445"/>
    </source>
</evidence>
<dbReference type="Gene3D" id="2.10.109.10">
    <property type="entry name" value="Umud Fragment, subunit A"/>
    <property type="match status" value="1"/>
</dbReference>
<feature type="domain" description="Peptidase S24/S26A/S26B/S26C" evidence="4">
    <location>
        <begin position="167"/>
        <end position="287"/>
    </location>
</feature>
<dbReference type="SUPFAM" id="SSF51306">
    <property type="entry name" value="LexA/Signal peptidase"/>
    <property type="match status" value="1"/>
</dbReference>
<dbReference type="Pfam" id="PF00717">
    <property type="entry name" value="Peptidase_S24"/>
    <property type="match status" value="1"/>
</dbReference>
<dbReference type="InterPro" id="IPR036286">
    <property type="entry name" value="LexA/Signal_pep-like_sf"/>
</dbReference>
<evidence type="ECO:0000313" key="5">
    <source>
        <dbReference type="EMBL" id="RZS80625.1"/>
    </source>
</evidence>
<evidence type="ECO:0000256" key="2">
    <source>
        <dbReference type="ARBA" id="ARBA00023125"/>
    </source>
</evidence>
<sequence>MLDKESERARLLSSPPSTLAEKVAATIGRNKLLSAKEVAEAINRTEQAISGWKKDGRVDKSHLKTLARLSGLPLQWWLPGEDAEESSRMAPWPFESLSEEQAANLSSSDRAKIDGAIALALAQLKLKMAVAPAAVAPAKVVRALVATEDSAAANDPDYVALPLKRVKIRAGVAGFSLDQTGDGTAGAVYVSRAWLAKRGINPEVAFASHVGGMSMWPRVQEGDVVVVNPADTERRNGIVYAFNHDGEFTLKRLKRQHNRWYLTSDNPDKTQFPPIHADEGTFMIGRAVLLQAEEI</sequence>
<dbReference type="InterPro" id="IPR015927">
    <property type="entry name" value="Peptidase_S24_S26A/B/C"/>
</dbReference>
<evidence type="ECO:0000256" key="3">
    <source>
        <dbReference type="ARBA" id="ARBA00023163"/>
    </source>
</evidence>
<evidence type="ECO:0000259" key="4">
    <source>
        <dbReference type="Pfam" id="PF00717"/>
    </source>
</evidence>
<dbReference type="EMBL" id="SGXC01000002">
    <property type="protein sequence ID" value="RZS80625.1"/>
    <property type="molecule type" value="Genomic_DNA"/>
</dbReference>
<dbReference type="Proteomes" id="UP000292445">
    <property type="component" value="Unassembled WGS sequence"/>
</dbReference>
<dbReference type="AlphaFoldDB" id="A0A4Q7NCE9"/>
<dbReference type="RefSeq" id="WP_165404628.1">
    <property type="nucleotide sequence ID" value="NZ_SGXC01000002.1"/>
</dbReference>
<accession>A0A4Q7NCE9</accession>